<dbReference type="InterPro" id="IPR036282">
    <property type="entry name" value="Glutathione-S-Trfase_C_sf"/>
</dbReference>
<gene>
    <name evidence="6" type="ORF">DL764_008975</name>
</gene>
<proteinExistence type="inferred from homology"/>
<dbReference type="PANTHER" id="PTHR44051">
    <property type="entry name" value="GLUTATHIONE S-TRANSFERASE-RELATED"/>
    <property type="match status" value="1"/>
</dbReference>
<dbReference type="PROSITE" id="PS50405">
    <property type="entry name" value="GST_CTER"/>
    <property type="match status" value="1"/>
</dbReference>
<comment type="similarity">
    <text evidence="1 3">Belongs to the GST superfamily.</text>
</comment>
<accession>A0A4Q4SW40</accession>
<dbReference type="SUPFAM" id="SSF52833">
    <property type="entry name" value="Thioredoxin-like"/>
    <property type="match status" value="1"/>
</dbReference>
<dbReference type="OrthoDB" id="422574at2759"/>
<dbReference type="EMBL" id="QJNU01000771">
    <property type="protein sequence ID" value="RYO86681.1"/>
    <property type="molecule type" value="Genomic_DNA"/>
</dbReference>
<dbReference type="GO" id="GO:0016740">
    <property type="term" value="F:transferase activity"/>
    <property type="evidence" value="ECO:0007669"/>
    <property type="project" value="UniProtKB-KW"/>
</dbReference>
<evidence type="ECO:0000256" key="1">
    <source>
        <dbReference type="ARBA" id="ARBA00007409"/>
    </source>
</evidence>
<sequence length="224" mass="25664">MSSSNLKPIKVWGKVGANPPKVFIILEELGVPYEIIETAFEDVKNPEYLAVNPNGRIPAIKDPNNGDLVLWESGAIVEYLVERYDAARRLGFEPDSHEAQHARQWLLFQATGQGPYYGQAAWFTFYHPEKLPSAIDRYVGEIRRVTGVVDGWLRKQQEEGKGGADGPWLVGGRLSYADLAWVTYQKMILQRMGPVYEEDDFPYVKDWLDRMMKREPVRKVFESL</sequence>
<dbReference type="Gene3D" id="1.20.1050.10">
    <property type="match status" value="1"/>
</dbReference>
<dbReference type="STRING" id="155417.A0A4Q4SW40"/>
<dbReference type="Gene3D" id="3.40.30.10">
    <property type="entry name" value="Glutaredoxin"/>
    <property type="match status" value="1"/>
</dbReference>
<dbReference type="SFLD" id="SFLDG00358">
    <property type="entry name" value="Main_(cytGST)"/>
    <property type="match status" value="1"/>
</dbReference>
<evidence type="ECO:0000259" key="4">
    <source>
        <dbReference type="PROSITE" id="PS50404"/>
    </source>
</evidence>
<dbReference type="PROSITE" id="PS50404">
    <property type="entry name" value="GST_NTER"/>
    <property type="match status" value="1"/>
</dbReference>
<feature type="domain" description="GST N-terminal" evidence="4">
    <location>
        <begin position="6"/>
        <end position="88"/>
    </location>
</feature>
<dbReference type="CDD" id="cd03048">
    <property type="entry name" value="GST_N_Ure2p_like"/>
    <property type="match status" value="1"/>
</dbReference>
<evidence type="ECO:0008006" key="8">
    <source>
        <dbReference type="Google" id="ProtNLM"/>
    </source>
</evidence>
<dbReference type="InterPro" id="IPR004045">
    <property type="entry name" value="Glutathione_S-Trfase_N"/>
</dbReference>
<dbReference type="FunFam" id="3.40.30.10:FF:000039">
    <property type="entry name" value="Glutathione S-transferase domain"/>
    <property type="match status" value="1"/>
</dbReference>
<feature type="domain" description="GST C-terminal" evidence="5">
    <location>
        <begin position="95"/>
        <end position="224"/>
    </location>
</feature>
<dbReference type="InterPro" id="IPR004046">
    <property type="entry name" value="GST_C"/>
</dbReference>
<comment type="caution">
    <text evidence="6">The sequence shown here is derived from an EMBL/GenBank/DDBJ whole genome shotgun (WGS) entry which is preliminary data.</text>
</comment>
<dbReference type="InterPro" id="IPR036249">
    <property type="entry name" value="Thioredoxin-like_sf"/>
</dbReference>
<evidence type="ECO:0000313" key="6">
    <source>
        <dbReference type="EMBL" id="RYO86681.1"/>
    </source>
</evidence>
<dbReference type="SFLD" id="SFLDS00019">
    <property type="entry name" value="Glutathione_Transferase_(cytos"/>
    <property type="match status" value="1"/>
</dbReference>
<reference evidence="6 7" key="1">
    <citation type="submission" date="2018-06" db="EMBL/GenBank/DDBJ databases">
        <title>Complete Genomes of Monosporascus.</title>
        <authorList>
            <person name="Robinson A.J."/>
            <person name="Natvig D.O."/>
        </authorList>
    </citation>
    <scope>NUCLEOTIDE SEQUENCE [LARGE SCALE GENOMIC DNA]</scope>
    <source>
        <strain evidence="6 7">CBS 110550</strain>
    </source>
</reference>
<evidence type="ECO:0000313" key="7">
    <source>
        <dbReference type="Proteomes" id="UP000293360"/>
    </source>
</evidence>
<dbReference type="Pfam" id="PF02798">
    <property type="entry name" value="GST_N"/>
    <property type="match status" value="1"/>
</dbReference>
<dbReference type="AlphaFoldDB" id="A0A4Q4SW40"/>
<dbReference type="InterPro" id="IPR040079">
    <property type="entry name" value="Glutathione_S-Trfase"/>
</dbReference>
<organism evidence="6 7">
    <name type="scientific">Monosporascus ibericus</name>
    <dbReference type="NCBI Taxonomy" id="155417"/>
    <lineage>
        <taxon>Eukaryota</taxon>
        <taxon>Fungi</taxon>
        <taxon>Dikarya</taxon>
        <taxon>Ascomycota</taxon>
        <taxon>Pezizomycotina</taxon>
        <taxon>Sordariomycetes</taxon>
        <taxon>Xylariomycetidae</taxon>
        <taxon>Xylariales</taxon>
        <taxon>Xylariales incertae sedis</taxon>
        <taxon>Monosporascus</taxon>
    </lineage>
</organism>
<dbReference type="Pfam" id="PF00043">
    <property type="entry name" value="GST_C"/>
    <property type="match status" value="1"/>
</dbReference>
<protein>
    <recommendedName>
        <fullName evidence="8">Glutathione S-transferase</fullName>
    </recommendedName>
</protein>
<name>A0A4Q4SW40_9PEZI</name>
<dbReference type="SUPFAM" id="SSF47616">
    <property type="entry name" value="GST C-terminal domain-like"/>
    <property type="match status" value="1"/>
</dbReference>
<keyword evidence="2" id="KW-0808">Transferase</keyword>
<evidence type="ECO:0000256" key="2">
    <source>
        <dbReference type="ARBA" id="ARBA00022679"/>
    </source>
</evidence>
<evidence type="ECO:0000259" key="5">
    <source>
        <dbReference type="PROSITE" id="PS50405"/>
    </source>
</evidence>
<keyword evidence="7" id="KW-1185">Reference proteome</keyword>
<evidence type="ECO:0000256" key="3">
    <source>
        <dbReference type="RuleBase" id="RU003494"/>
    </source>
</evidence>
<dbReference type="PANTHER" id="PTHR44051:SF23">
    <property type="entry name" value="GLUTATHIONE S-TRANSFERASE-LIKE PROTEIN TPCF"/>
    <property type="match status" value="1"/>
</dbReference>
<dbReference type="Proteomes" id="UP000293360">
    <property type="component" value="Unassembled WGS sequence"/>
</dbReference>
<dbReference type="InterPro" id="IPR010987">
    <property type="entry name" value="Glutathione-S-Trfase_C-like"/>
</dbReference>